<proteinExistence type="predicted"/>
<protein>
    <submittedName>
        <fullName evidence="1">Uncharacterized protein</fullName>
    </submittedName>
</protein>
<keyword evidence="2" id="KW-1185">Reference proteome</keyword>
<organism evidence="1 2">
    <name type="scientific">Naganishia adeliensis</name>
    <dbReference type="NCBI Taxonomy" id="92952"/>
    <lineage>
        <taxon>Eukaryota</taxon>
        <taxon>Fungi</taxon>
        <taxon>Dikarya</taxon>
        <taxon>Basidiomycota</taxon>
        <taxon>Agaricomycotina</taxon>
        <taxon>Tremellomycetes</taxon>
        <taxon>Filobasidiales</taxon>
        <taxon>Filobasidiaceae</taxon>
        <taxon>Naganishia</taxon>
    </lineage>
</organism>
<evidence type="ECO:0000313" key="2">
    <source>
        <dbReference type="Proteomes" id="UP001230649"/>
    </source>
</evidence>
<accession>A0ACC2VJ84</accession>
<reference evidence="1" key="1">
    <citation type="submission" date="2023-04" db="EMBL/GenBank/DDBJ databases">
        <title>Draft Genome sequencing of Naganishia species isolated from polar environments using Oxford Nanopore Technology.</title>
        <authorList>
            <person name="Leo P."/>
            <person name="Venkateswaran K."/>
        </authorList>
    </citation>
    <scope>NUCLEOTIDE SEQUENCE</scope>
    <source>
        <strain evidence="1">MNA-CCFEE 5262</strain>
    </source>
</reference>
<gene>
    <name evidence="1" type="ORF">QFC20_005800</name>
</gene>
<dbReference type="EMBL" id="JASBWS010000087">
    <property type="protein sequence ID" value="KAJ9098982.1"/>
    <property type="molecule type" value="Genomic_DNA"/>
</dbReference>
<evidence type="ECO:0000313" key="1">
    <source>
        <dbReference type="EMBL" id="KAJ9098982.1"/>
    </source>
</evidence>
<sequence length="958" mass="107467">MSRLVLQNFRPLLQRIKHHSTALCSFHTTLFALQPPQPSTKTRKPRKTTKKRLGDLPSRLIINGEPVPALESWSNGTALSPKPMTDAERTLDAEYEKAIVDVEFPRTPLAREIFRNMRRYERDILLTRVGMFYESYFTQAAEVAGLLGIRLTSKSFTSNSSGKSRSTPTTKFPFAGFPIHQKDKYFPLLLDSGRSFVVVEEAAPDTAAENGKGKGEARERFVARRYTPGTLCNESWQTDGGNRYLLALAFPAPSTTGTETRKGEGMLGMAWIDVSTDRAVTSKVLPLDELEHELTRISPVEIVLSSALEGEMSRAEGKVVEVLQALLKGSGVVVSYVRTDPTGDPEQQAIACINDYLAECLMDDMPQLLPPNHQEPRTTMRIDASTLLGLEVRHSLRGTTAGNPVSRAGTLLSVIKRTLTASGTRLLVNTLTQPSADLQTITHRHALVHAFLERPALKEDLRDFMRAQGRGEIVRIVQKFSAGRGRSPRRAARVYGAAGMGSARDLVDLRQGVEGVRWMVERIREELREEVKKTERTERLREVVGAYRDLQELVDLVDGAVERGALDKVEEEEEDEPREKGVWWLKPDFNQPLRDLHTRLRFLEARRREMENDLQQRFNTPSLELKTSPLAPGLFVHVPTKKGNGLVEADERMIPLRTNKTSRTYLYSPWTVLGMEVQDVHEVINKAQEEAFDSLREQILVREDDLLLNAALLDELDLTLGFAQAADELRWVRPEMQDSPVLDIVNARHPTVEYSLMTSRTARPFVPNDLRIDPARAPVHVVTGPNMGGKSTVLRQAAIVVILAQAGSFVPADEARVGVVDAVFSRVGARDDLVRDMSTFMLEMHEIGRGTTYHSGIAIAYATLDHILRHIRCRTLFATHYHELCDILQAEARDGKGGVEYWFTDLDESDGRFSYSYKLEPGVNRESHAIKTAQQARMPRTFLDTVERMLGALENGKV</sequence>
<name>A0ACC2VJ84_9TREE</name>
<comment type="caution">
    <text evidence="1">The sequence shown here is derived from an EMBL/GenBank/DDBJ whole genome shotgun (WGS) entry which is preliminary data.</text>
</comment>
<dbReference type="Proteomes" id="UP001230649">
    <property type="component" value="Unassembled WGS sequence"/>
</dbReference>